<dbReference type="EMBL" id="CP021995">
    <property type="protein sequence ID" value="ASD26980.1"/>
    <property type="molecule type" value="Genomic_DNA"/>
</dbReference>
<dbReference type="Proteomes" id="UP000197024">
    <property type="component" value="Chromosome"/>
</dbReference>
<feature type="chain" id="PRO_5012622233" description="Lipoprotein" evidence="1">
    <location>
        <begin position="25"/>
        <end position="302"/>
    </location>
</feature>
<proteinExistence type="predicted"/>
<evidence type="ECO:0000256" key="1">
    <source>
        <dbReference type="SAM" id="SignalP"/>
    </source>
</evidence>
<accession>A0A1Z3LXQ9</accession>
<feature type="signal peptide" evidence="1">
    <location>
        <begin position="1"/>
        <end position="24"/>
    </location>
</feature>
<dbReference type="RefSeq" id="WP_088410785.1">
    <property type="nucleotide sequence ID" value="NZ_CP021995.1"/>
</dbReference>
<keyword evidence="1" id="KW-0732">Signal</keyword>
<evidence type="ECO:0000313" key="3">
    <source>
        <dbReference type="Proteomes" id="UP000197024"/>
    </source>
</evidence>
<protein>
    <recommendedName>
        <fullName evidence="4">Lipoprotein</fullName>
    </recommendedName>
</protein>
<reference evidence="2 3" key="1">
    <citation type="submission" date="2017-06" db="EMBL/GenBank/DDBJ databases">
        <title>Biodegradation of gentamicin by bacterial consortia AMQD4 in synthetic medium and raw gentamicin sewage.</title>
        <authorList>
            <person name="Chang H."/>
            <person name="Feng Y."/>
            <person name="Li Z."/>
            <person name="Xue J."/>
            <person name="Cheng D."/>
        </authorList>
    </citation>
    <scope>NUCLEOTIDE SEQUENCE [LARGE SCALE GENOMIC DNA]</scope>
    <source>
        <strain evidence="2 3">BZC3</strain>
    </source>
</reference>
<gene>
    <name evidence="2" type="ORF">CD943_08825</name>
</gene>
<dbReference type="AlphaFoldDB" id="A0A1Z3LXQ9"/>
<organism evidence="2 3">
    <name type="scientific">Brevundimonas diminuta</name>
    <name type="common">Pseudomonas diminuta</name>
    <dbReference type="NCBI Taxonomy" id="293"/>
    <lineage>
        <taxon>Bacteria</taxon>
        <taxon>Pseudomonadati</taxon>
        <taxon>Pseudomonadota</taxon>
        <taxon>Alphaproteobacteria</taxon>
        <taxon>Caulobacterales</taxon>
        <taxon>Caulobacteraceae</taxon>
        <taxon>Brevundimonas</taxon>
    </lineage>
</organism>
<reference evidence="2 3" key="2">
    <citation type="submission" date="2017-06" db="EMBL/GenBank/DDBJ databases">
        <authorList>
            <person name="Kim H.J."/>
            <person name="Triplett B.A."/>
        </authorList>
    </citation>
    <scope>NUCLEOTIDE SEQUENCE [LARGE SCALE GENOMIC DNA]</scope>
    <source>
        <strain evidence="2 3">BZC3</strain>
    </source>
</reference>
<sequence>MSITTTRLAAPLALAAALPLLTWCQRPPEPAAPADPAPPPTVVLDSTLNRAALLAALTEAGTALADGQTRDAALTGRTVSVRLPFGCGGEAAVAGEAGGLPRLVRNADGSLTLTITPEDLGASALVPATREGAVDKWEAVEGFWIARPWSGLDACPASAAVAAPAPALAPSPAQTAIKTLAEGKTTEAKTVDDVAAPPTVQLERSAGLAAVFETGGSRLGRRQGQAYVHVIRGEKGVAPTPAPGGYALRLEGRLTAFADGKAVHCVQKDAESRPVCIAALRLDRLAFEDGATGALLSEWRPR</sequence>
<name>A0A1Z3LXQ9_BREDI</name>
<evidence type="ECO:0008006" key="4">
    <source>
        <dbReference type="Google" id="ProtNLM"/>
    </source>
</evidence>
<evidence type="ECO:0000313" key="2">
    <source>
        <dbReference type="EMBL" id="ASD26980.1"/>
    </source>
</evidence>